<feature type="compositionally biased region" description="Polar residues" evidence="1">
    <location>
        <begin position="45"/>
        <end position="56"/>
    </location>
</feature>
<feature type="compositionally biased region" description="Basic and acidic residues" evidence="1">
    <location>
        <begin position="80"/>
        <end position="93"/>
    </location>
</feature>
<dbReference type="OrthoDB" id="2544993at2759"/>
<sequence>MTNKTTDQTFKKTRQVVGANGNQLIDNLNENIMNEAPGHDGNVALEQSGQQRSHNQQIERDLVNKGYSTRPTDEQVAIDADLKTKLDKRASRE</sequence>
<dbReference type="GeneID" id="23566369"/>
<gene>
    <name evidence="2" type="ORF">UMAG_10324</name>
</gene>
<dbReference type="EMBL" id="CM003146">
    <property type="protein sequence ID" value="KIS68956.1"/>
    <property type="molecule type" value="Genomic_DNA"/>
</dbReference>
<dbReference type="Proteomes" id="UP000000561">
    <property type="component" value="Chromosome 7"/>
</dbReference>
<feature type="region of interest" description="Disordered" evidence="1">
    <location>
        <begin position="32"/>
        <end position="93"/>
    </location>
</feature>
<proteinExistence type="predicted"/>
<dbReference type="InParanoid" id="A0A0D1DZD3"/>
<evidence type="ECO:0000256" key="1">
    <source>
        <dbReference type="SAM" id="MobiDB-lite"/>
    </source>
</evidence>
<dbReference type="RefSeq" id="XP_011389481.1">
    <property type="nucleotide sequence ID" value="XM_011391179.1"/>
</dbReference>
<dbReference type="KEGG" id="uma:UMAG_10324"/>
<dbReference type="AlphaFoldDB" id="A0A0D1DZD3"/>
<organism evidence="2 3">
    <name type="scientific">Mycosarcoma maydis</name>
    <name type="common">Corn smut fungus</name>
    <name type="synonym">Ustilago maydis</name>
    <dbReference type="NCBI Taxonomy" id="5270"/>
    <lineage>
        <taxon>Eukaryota</taxon>
        <taxon>Fungi</taxon>
        <taxon>Dikarya</taxon>
        <taxon>Basidiomycota</taxon>
        <taxon>Ustilaginomycotina</taxon>
        <taxon>Ustilaginomycetes</taxon>
        <taxon>Ustilaginales</taxon>
        <taxon>Ustilaginaceae</taxon>
        <taxon>Mycosarcoma</taxon>
    </lineage>
</organism>
<evidence type="ECO:0000313" key="3">
    <source>
        <dbReference type="Proteomes" id="UP000000561"/>
    </source>
</evidence>
<accession>A0A0D1DZD3</accession>
<keyword evidence="3" id="KW-1185">Reference proteome</keyword>
<name>A0A0D1DZD3_MYCMD</name>
<reference evidence="2 3" key="1">
    <citation type="journal article" date="2006" name="Nature">
        <title>Insights from the genome of the biotrophic fungal plant pathogen Ustilago maydis.</title>
        <authorList>
            <person name="Kamper J."/>
            <person name="Kahmann R."/>
            <person name="Bolker M."/>
            <person name="Ma L.J."/>
            <person name="Brefort T."/>
            <person name="Saville B.J."/>
            <person name="Banuett F."/>
            <person name="Kronstad J.W."/>
            <person name="Gold S.E."/>
            <person name="Muller O."/>
            <person name="Perlin M.H."/>
            <person name="Wosten H.A."/>
            <person name="de Vries R."/>
            <person name="Ruiz-Herrera J."/>
            <person name="Reynaga-Pena C.G."/>
            <person name="Snetselaar K."/>
            <person name="McCann M."/>
            <person name="Perez-Martin J."/>
            <person name="Feldbrugge M."/>
            <person name="Basse C.W."/>
            <person name="Steinberg G."/>
            <person name="Ibeas J.I."/>
            <person name="Holloman W."/>
            <person name="Guzman P."/>
            <person name="Farman M."/>
            <person name="Stajich J.E."/>
            <person name="Sentandreu R."/>
            <person name="Gonzalez-Prieto J.M."/>
            <person name="Kennell J.C."/>
            <person name="Molina L."/>
            <person name="Schirawski J."/>
            <person name="Mendoza-Mendoza A."/>
            <person name="Greilinger D."/>
            <person name="Munch K."/>
            <person name="Rossel N."/>
            <person name="Scherer M."/>
            <person name="Vranes M."/>
            <person name="Ladendorf O."/>
            <person name="Vincon V."/>
            <person name="Fuchs U."/>
            <person name="Sandrock B."/>
            <person name="Meng S."/>
            <person name="Ho E.C."/>
            <person name="Cahill M.J."/>
            <person name="Boyce K.J."/>
            <person name="Klose J."/>
            <person name="Klosterman S.J."/>
            <person name="Deelstra H.J."/>
            <person name="Ortiz-Castellanos L."/>
            <person name="Li W."/>
            <person name="Sanchez-Alonso P."/>
            <person name="Schreier P.H."/>
            <person name="Hauser-Hahn I."/>
            <person name="Vaupel M."/>
            <person name="Koopmann E."/>
            <person name="Friedrich G."/>
            <person name="Voss H."/>
            <person name="Schluter T."/>
            <person name="Margolis J."/>
            <person name="Platt D."/>
            <person name="Swimmer C."/>
            <person name="Gnirke A."/>
            <person name="Chen F."/>
            <person name="Vysotskaia V."/>
            <person name="Mannhaupt G."/>
            <person name="Guldener U."/>
            <person name="Munsterkotter M."/>
            <person name="Haase D."/>
            <person name="Oesterheld M."/>
            <person name="Mewes H.W."/>
            <person name="Mauceli E.W."/>
            <person name="DeCaprio D."/>
            <person name="Wade C.M."/>
            <person name="Butler J."/>
            <person name="Young S."/>
            <person name="Jaffe D.B."/>
            <person name="Calvo S."/>
            <person name="Nusbaum C."/>
            <person name="Galagan J."/>
            <person name="Birren B.W."/>
        </authorList>
    </citation>
    <scope>NUCLEOTIDE SEQUENCE [LARGE SCALE GENOMIC DNA]</scope>
    <source>
        <strain evidence="3">DSM 14603 / FGSC 9021 / UM521</strain>
    </source>
</reference>
<protein>
    <submittedName>
        <fullName evidence="2">Uncharacterized protein</fullName>
    </submittedName>
</protein>
<evidence type="ECO:0000313" key="2">
    <source>
        <dbReference type="EMBL" id="KIS68956.1"/>
    </source>
</evidence>
<dbReference type="VEuPathDB" id="FungiDB:UMAG_10324"/>